<evidence type="ECO:0000313" key="2">
    <source>
        <dbReference type="Proteomes" id="UP000002791"/>
    </source>
</evidence>
<dbReference type="Proteomes" id="UP000002791">
    <property type="component" value="Chromosome"/>
</dbReference>
<name>H5XG29_9PSEU</name>
<evidence type="ECO:0000313" key="1">
    <source>
        <dbReference type="EMBL" id="EHR62611.1"/>
    </source>
</evidence>
<sequence length="85" mass="9065">MPNNRTNPDLSERPANPGERCTCGRPATVVYLTPCGEGVGYCGLSNVPRLSTCPFCGGGPHEAKCPDYRLMLDADAYGDQAEQAM</sequence>
<protein>
    <submittedName>
        <fullName evidence="1">Uncharacterized protein</fullName>
    </submittedName>
</protein>
<organism evidence="1 2">
    <name type="scientific">Saccharomonospora cyanea NA-134</name>
    <dbReference type="NCBI Taxonomy" id="882082"/>
    <lineage>
        <taxon>Bacteria</taxon>
        <taxon>Bacillati</taxon>
        <taxon>Actinomycetota</taxon>
        <taxon>Actinomycetes</taxon>
        <taxon>Pseudonocardiales</taxon>
        <taxon>Pseudonocardiaceae</taxon>
        <taxon>Saccharomonospora</taxon>
    </lineage>
</organism>
<dbReference type="OrthoDB" id="5197487at2"/>
<dbReference type="AlphaFoldDB" id="H5XG29"/>
<dbReference type="HOGENOM" id="CLU_2510693_0_0_11"/>
<reference evidence="1 2" key="1">
    <citation type="submission" date="2011-11" db="EMBL/GenBank/DDBJ databases">
        <title>The Noncontiguous Finished sequence of Saccharomonospora cyanea NA-134.</title>
        <authorList>
            <consortium name="US DOE Joint Genome Institute"/>
            <person name="Lucas S."/>
            <person name="Han J."/>
            <person name="Lapidus A."/>
            <person name="Cheng J.-F."/>
            <person name="Goodwin L."/>
            <person name="Pitluck S."/>
            <person name="Peters L."/>
            <person name="Ovchinnikova G."/>
            <person name="Lu M."/>
            <person name="Detter J.C."/>
            <person name="Han C."/>
            <person name="Tapia R."/>
            <person name="Land M."/>
            <person name="Hauser L."/>
            <person name="Kyrpides N."/>
            <person name="Ivanova N."/>
            <person name="Pagani I."/>
            <person name="Brambilla E.-M."/>
            <person name="Klenk H.-P."/>
            <person name="Woyke T."/>
        </authorList>
    </citation>
    <scope>NUCLEOTIDE SEQUENCE [LARGE SCALE GENOMIC DNA]</scope>
    <source>
        <strain evidence="1 2">NA-134</strain>
    </source>
</reference>
<gene>
    <name evidence="1" type="ORF">SaccyDRAFT_3784</name>
</gene>
<dbReference type="STRING" id="882082.SaccyDRAFT_3784"/>
<keyword evidence="2" id="KW-1185">Reference proteome</keyword>
<proteinExistence type="predicted"/>
<dbReference type="RefSeq" id="WP_005458507.1">
    <property type="nucleotide sequence ID" value="NZ_CM001440.1"/>
</dbReference>
<accession>H5XG29</accession>
<dbReference type="EMBL" id="CM001440">
    <property type="protein sequence ID" value="EHR62611.1"/>
    <property type="molecule type" value="Genomic_DNA"/>
</dbReference>